<reference evidence="2 3" key="1">
    <citation type="journal article" date="2014" name="Int. J. Syst. Evol. Microbiol.">
        <title>Complete genome sequence of Corynebacterium casei LMG S-19264T (=DSM 44701T), isolated from a smear-ripened cheese.</title>
        <authorList>
            <consortium name="US DOE Joint Genome Institute (JGI-PGF)"/>
            <person name="Walter F."/>
            <person name="Albersmeier A."/>
            <person name="Kalinowski J."/>
            <person name="Ruckert C."/>
        </authorList>
    </citation>
    <scope>NUCLEOTIDE SEQUENCE [LARGE SCALE GENOMIC DNA]</scope>
    <source>
        <strain evidence="2 3">CGMCC 4.7206</strain>
    </source>
</reference>
<dbReference type="EMBL" id="BAAAHC010000003">
    <property type="protein sequence ID" value="GAA0505811.1"/>
    <property type="molecule type" value="Genomic_DNA"/>
</dbReference>
<proteinExistence type="predicted"/>
<comment type="caution">
    <text evidence="2">The sequence shown here is derived from an EMBL/GenBank/DDBJ whole genome shotgun (WGS) entry which is preliminary data.</text>
</comment>
<dbReference type="AlphaFoldDB" id="A0A917JZ59"/>
<reference evidence="2" key="3">
    <citation type="submission" date="2020-09" db="EMBL/GenBank/DDBJ databases">
        <authorList>
            <person name="Sun Q."/>
            <person name="Zhou Y."/>
        </authorList>
    </citation>
    <scope>NUCLEOTIDE SEQUENCE</scope>
    <source>
        <strain evidence="2">CGMCC 4.7206</strain>
    </source>
</reference>
<sequence length="163" mass="17303">MGDHNGFHVDLAALEQASKGVNDAIAALEAELPWPARKMANDGYGVDWMTLSADEAGSPVLAEALKKFCGKWVYGVKYLVEEGDAVASALLDTRTGYQKAEEAAVSAFKKILAAGVDNPTADLDAAPQKSFEQYLVDMTPEGPTQYAISHLLNEAGADTKVQG</sequence>
<keyword evidence="4" id="KW-1185">Reference proteome</keyword>
<evidence type="ECO:0000313" key="3">
    <source>
        <dbReference type="Proteomes" id="UP000597989"/>
    </source>
</evidence>
<protein>
    <submittedName>
        <fullName evidence="2">Uncharacterized protein</fullName>
    </submittedName>
</protein>
<reference evidence="1" key="4">
    <citation type="submission" date="2023-12" db="EMBL/GenBank/DDBJ databases">
        <authorList>
            <person name="Sun Q."/>
            <person name="Inoue M."/>
        </authorList>
    </citation>
    <scope>NUCLEOTIDE SEQUENCE</scope>
    <source>
        <strain evidence="1">JCM 10664</strain>
    </source>
</reference>
<dbReference type="Proteomes" id="UP000597989">
    <property type="component" value="Unassembled WGS sequence"/>
</dbReference>
<dbReference type="EMBL" id="BMMT01000011">
    <property type="protein sequence ID" value="GGI92475.1"/>
    <property type="molecule type" value="Genomic_DNA"/>
</dbReference>
<dbReference type="Proteomes" id="UP001500220">
    <property type="component" value="Unassembled WGS sequence"/>
</dbReference>
<reference evidence="1 4" key="2">
    <citation type="journal article" date="2019" name="Int. J. Syst. Evol. Microbiol.">
        <title>The Global Catalogue of Microorganisms (GCM) 10K type strain sequencing project: providing services to taxonomists for standard genome sequencing and annotation.</title>
        <authorList>
            <consortium name="The Broad Institute Genomics Platform"/>
            <consortium name="The Broad Institute Genome Sequencing Center for Infectious Disease"/>
            <person name="Wu L."/>
            <person name="Ma J."/>
        </authorList>
    </citation>
    <scope>NUCLEOTIDE SEQUENCE [LARGE SCALE GENOMIC DNA]</scope>
    <source>
        <strain evidence="1 4">JCM 10664</strain>
    </source>
</reference>
<evidence type="ECO:0000313" key="2">
    <source>
        <dbReference type="EMBL" id="GGI92475.1"/>
    </source>
</evidence>
<name>A0A917JZ59_9PSEU</name>
<gene>
    <name evidence="1" type="ORF">GCM10009545_04790</name>
    <name evidence="2" type="ORF">GCM10011581_32060</name>
</gene>
<evidence type="ECO:0000313" key="4">
    <source>
        <dbReference type="Proteomes" id="UP001500220"/>
    </source>
</evidence>
<accession>A0A917JZ59</accession>
<evidence type="ECO:0000313" key="1">
    <source>
        <dbReference type="EMBL" id="GAA0505811.1"/>
    </source>
</evidence>
<dbReference type="RefSeq" id="WP_188988453.1">
    <property type="nucleotide sequence ID" value="NZ_BAAAHC010000003.1"/>
</dbReference>
<organism evidence="2 3">
    <name type="scientific">Saccharopolyspora thermophila</name>
    <dbReference type="NCBI Taxonomy" id="89367"/>
    <lineage>
        <taxon>Bacteria</taxon>
        <taxon>Bacillati</taxon>
        <taxon>Actinomycetota</taxon>
        <taxon>Actinomycetes</taxon>
        <taxon>Pseudonocardiales</taxon>
        <taxon>Pseudonocardiaceae</taxon>
        <taxon>Saccharopolyspora</taxon>
    </lineage>
</organism>